<dbReference type="InterPro" id="IPR024409">
    <property type="entry name" value="DUF3833"/>
</dbReference>
<accession>A0A1C3RGY6</accession>
<dbReference type="STRING" id="1867952.MTBPR1_210008"/>
<dbReference type="Proteomes" id="UP000231658">
    <property type="component" value="Unassembled WGS sequence"/>
</dbReference>
<organism evidence="1 2">
    <name type="scientific">Candidatus Terasakiella magnetica</name>
    <dbReference type="NCBI Taxonomy" id="1867952"/>
    <lineage>
        <taxon>Bacteria</taxon>
        <taxon>Pseudomonadati</taxon>
        <taxon>Pseudomonadota</taxon>
        <taxon>Alphaproteobacteria</taxon>
        <taxon>Rhodospirillales</taxon>
        <taxon>Terasakiellaceae</taxon>
        <taxon>Terasakiella</taxon>
    </lineage>
</organism>
<name>A0A1C3RGY6_9PROT</name>
<dbReference type="OrthoDB" id="5296954at2"/>
<proteinExistence type="predicted"/>
<evidence type="ECO:0000313" key="1">
    <source>
        <dbReference type="EMBL" id="SCA56556.1"/>
    </source>
</evidence>
<dbReference type="Pfam" id="PF12915">
    <property type="entry name" value="DUF3833"/>
    <property type="match status" value="1"/>
</dbReference>
<keyword evidence="2" id="KW-1185">Reference proteome</keyword>
<dbReference type="EMBL" id="FLYE01000014">
    <property type="protein sequence ID" value="SCA56556.1"/>
    <property type="molecule type" value="Genomic_DNA"/>
</dbReference>
<evidence type="ECO:0000313" key="2">
    <source>
        <dbReference type="Proteomes" id="UP000231658"/>
    </source>
</evidence>
<protein>
    <recommendedName>
        <fullName evidence="3">Lipoprotein</fullName>
    </recommendedName>
</protein>
<dbReference type="AlphaFoldDB" id="A0A1C3RGY6"/>
<sequence length="178" mass="20155">MKRLSVIIGICLCITGCSSMKPEDFANTDPKFDLFDYFKGQTQAWGIFEDRFGTVRRQFQIAINGTVEGNQLTLDERFDYSDGEKDQRIWYIQQKGENTYEGRADDVVGTATGIAAGNALNWAYDMDLKVGDSTFRVKFDDWMFLQKGNVLINRAQVTKWGINIGQVSLFFTKPANAS</sequence>
<evidence type="ECO:0008006" key="3">
    <source>
        <dbReference type="Google" id="ProtNLM"/>
    </source>
</evidence>
<reference evidence="1 2" key="1">
    <citation type="submission" date="2016-07" db="EMBL/GenBank/DDBJ databases">
        <authorList>
            <person name="Lefevre C.T."/>
        </authorList>
    </citation>
    <scope>NUCLEOTIDE SEQUENCE [LARGE SCALE GENOMIC DNA]</scope>
    <source>
        <strain evidence="1">PR1</strain>
    </source>
</reference>
<gene>
    <name evidence="1" type="ORF">MTBPR1_210008</name>
</gene>